<dbReference type="Proteomes" id="UP000252792">
    <property type="component" value="Unassembled WGS sequence"/>
</dbReference>
<sequence length="1084" mass="123840">MDVTTHIPHSSEYWLKTMLHKRGLEKATFKPLFTYQLTDTEYQELKIVLKRQSVSGERIKSHEWCAAFCLFCSEWYRREYKAGWSWDGIWVALSYKVEANQRPGLIEKGFVYWGRRVNRYESERNDYLGSIFSEGGLPFGLLASEGSRFQQLFKKLLGEFDKAKSFGVSPIPLIQKQLERMPDAFKQDTTVLLLNEMVERLYGFIDHYELDTQSDPVMHLDHSLPLWRNSFPIPLDDSTGNEFLAGLLKSAASQRQETKKQQRRLTLTQWLSNTDELGFSAKVVCDKQLQISIGRKAFSHPNAELLIYEGKQQLKSMGRVRLESSENHTTLHLRATSFQLSRKRWEAPLSLVVMQDGTIRYQELIPSSAILLSDMPVVLEQVDEVNQIVGQGSFSKKASNLCVVAPSFFEISNSDNSAVILDHTEFDGALQCIRFSGDLTLSSNIEGESDQYIISTKADAFSKELLEIEGPELEFETVQGYPVYKGLPKLRCLYPDAKLYIGDHEQGEWDRIASMYGRQVLRVKVDNKTLYRRKIAILPNSLEIKIQPGNSPRKGSLLLNCEQNLNSRVTTDITNKVFKTETGKRFDLSVDDSPPAQIELEIRANLLAEPIALKVPFPARGALLFDGGGNQLSRRITVEDLLGARALLFSEPNKGITKFDIELRAPTRSMDRVSVNYSYTVRECFSEINLYELSDKIKELLATSDGLDETVRMVVSSPSCDSIQFQIGRYTTSPRKEGLILSFDEREVIDFGDLHVELINLENPEEKPIKLQQRTSSEAPIGKFELPLLVSSPRLAVPARSSKIPFRSVFIAANHSSLNVDKAKTLNKAVSEFHPVTNPNAFLPIFEDMVVNFSHSGWLYLDALFENYAYLPMQTFEVWKSLAHHPKCLVCYLFVSKHKTEELMQRFQTEFNIVWELIPLQLWHSAISRYRASMAEEAYPEELINIFSSRKKDELVNFLGLSGIFKLSKAYGAMYPAIVNSWREELLRSNAENDNWPTHYSYAFNQWVLQHNSELMCFDIPHQFQTSVMLFPIVAAAVVSNLTTWSDVLGVPDVNNLLLRQIMDFDHDWFNSVFQCCLSIFATE</sequence>
<keyword evidence="2" id="KW-1185">Reference proteome</keyword>
<accession>A0A366JCM1</accession>
<name>A0A366JCM1_9GAMM</name>
<comment type="caution">
    <text evidence="1">The sequence shown here is derived from an EMBL/GenBank/DDBJ whole genome shotgun (WGS) entry which is preliminary data.</text>
</comment>
<organism evidence="1 2">
    <name type="scientific">Marinomonas rhizomae</name>
    <dbReference type="NCBI Taxonomy" id="491948"/>
    <lineage>
        <taxon>Bacteria</taxon>
        <taxon>Pseudomonadati</taxon>
        <taxon>Pseudomonadota</taxon>
        <taxon>Gammaproteobacteria</taxon>
        <taxon>Oceanospirillales</taxon>
        <taxon>Oceanospirillaceae</taxon>
        <taxon>Marinomonas</taxon>
    </lineage>
</organism>
<dbReference type="OrthoDB" id="5494042at2"/>
<protein>
    <submittedName>
        <fullName evidence="1">Uncharacterized protein</fullName>
    </submittedName>
</protein>
<evidence type="ECO:0000313" key="2">
    <source>
        <dbReference type="Proteomes" id="UP000252792"/>
    </source>
</evidence>
<gene>
    <name evidence="1" type="ORF">DFP80_103185</name>
</gene>
<dbReference type="InterPro" id="IPR047879">
    <property type="entry name" value="YjiT"/>
</dbReference>
<evidence type="ECO:0000313" key="1">
    <source>
        <dbReference type="EMBL" id="RBP84712.1"/>
    </source>
</evidence>
<dbReference type="RefSeq" id="WP_113915619.1">
    <property type="nucleotide sequence ID" value="NZ_QNSE01000003.1"/>
</dbReference>
<dbReference type="NCBIfam" id="NF038336">
    <property type="entry name" value="YjiT_fam"/>
    <property type="match status" value="1"/>
</dbReference>
<dbReference type="EMBL" id="QNSE01000003">
    <property type="protein sequence ID" value="RBP84712.1"/>
    <property type="molecule type" value="Genomic_DNA"/>
</dbReference>
<dbReference type="AlphaFoldDB" id="A0A366JCM1"/>
<proteinExistence type="predicted"/>
<reference evidence="1 2" key="1">
    <citation type="submission" date="2018-06" db="EMBL/GenBank/DDBJ databases">
        <title>Genomic Encyclopedia of Type Strains, Phase III (KMG-III): the genomes of soil and plant-associated and newly described type strains.</title>
        <authorList>
            <person name="Whitman W."/>
        </authorList>
    </citation>
    <scope>NUCLEOTIDE SEQUENCE [LARGE SCALE GENOMIC DNA]</scope>
    <source>
        <strain evidence="1 2">CECT 7377</strain>
    </source>
</reference>